<comment type="caution">
    <text evidence="3">The sequence shown here is derived from an EMBL/GenBank/DDBJ whole genome shotgun (WGS) entry which is preliminary data.</text>
</comment>
<evidence type="ECO:0000256" key="1">
    <source>
        <dbReference type="PROSITE-ProRule" id="PRU00175"/>
    </source>
</evidence>
<keyword evidence="4" id="KW-1185">Reference proteome</keyword>
<dbReference type="GO" id="GO:0008270">
    <property type="term" value="F:zinc ion binding"/>
    <property type="evidence" value="ECO:0007669"/>
    <property type="project" value="UniProtKB-KW"/>
</dbReference>
<dbReference type="Gene3D" id="3.30.40.10">
    <property type="entry name" value="Zinc/RING finger domain, C3HC4 (zinc finger)"/>
    <property type="match status" value="1"/>
</dbReference>
<evidence type="ECO:0000313" key="3">
    <source>
        <dbReference type="EMBL" id="OQR83273.1"/>
    </source>
</evidence>
<keyword evidence="1" id="KW-0863">Zinc-finger</keyword>
<dbReference type="PROSITE" id="PS50089">
    <property type="entry name" value="ZF_RING_2"/>
    <property type="match status" value="1"/>
</dbReference>
<dbReference type="SMART" id="SM00184">
    <property type="entry name" value="RING"/>
    <property type="match status" value="1"/>
</dbReference>
<evidence type="ECO:0000259" key="2">
    <source>
        <dbReference type="PROSITE" id="PS50089"/>
    </source>
</evidence>
<name>A0A1V9YBZ4_ACHHY</name>
<dbReference type="OrthoDB" id="8062037at2759"/>
<dbReference type="Proteomes" id="UP000243579">
    <property type="component" value="Unassembled WGS sequence"/>
</dbReference>
<evidence type="ECO:0000313" key="4">
    <source>
        <dbReference type="Proteomes" id="UP000243579"/>
    </source>
</evidence>
<dbReference type="EMBL" id="JNBR01002249">
    <property type="protein sequence ID" value="OQR83273.1"/>
    <property type="molecule type" value="Genomic_DNA"/>
</dbReference>
<gene>
    <name evidence="3" type="ORF">ACHHYP_14894</name>
</gene>
<feature type="domain" description="RING-type" evidence="2">
    <location>
        <begin position="167"/>
        <end position="211"/>
    </location>
</feature>
<accession>A0A1V9YBZ4</accession>
<organism evidence="3 4">
    <name type="scientific">Achlya hypogyna</name>
    <name type="common">Oomycete</name>
    <name type="synonym">Protoachlya hypogyna</name>
    <dbReference type="NCBI Taxonomy" id="1202772"/>
    <lineage>
        <taxon>Eukaryota</taxon>
        <taxon>Sar</taxon>
        <taxon>Stramenopiles</taxon>
        <taxon>Oomycota</taxon>
        <taxon>Saprolegniomycetes</taxon>
        <taxon>Saprolegniales</taxon>
        <taxon>Achlyaceae</taxon>
        <taxon>Achlya</taxon>
    </lineage>
</organism>
<keyword evidence="1" id="KW-0862">Zinc</keyword>
<sequence>MSLPLSVRVIKAVVAEPSKTTHYELAIVNHRTQAKVTIRKRHRDFKALVFAMRQALQVGHACSSVCPWFYMDVQQKMPRPSVFSLFAHGRAVAHRIRAFQEVLDTILLFIAHPAGQRCPHTNESVPKVLYDFLFSDVDTSEAMYASPLDGPGTSWGSSSSVADGVLCSLCTRYLDADEKSACLTTLSCGHVFHDECIIAALNERLSCPCCRV</sequence>
<keyword evidence="1" id="KW-0479">Metal-binding</keyword>
<dbReference type="SUPFAM" id="SSF57850">
    <property type="entry name" value="RING/U-box"/>
    <property type="match status" value="1"/>
</dbReference>
<proteinExistence type="predicted"/>
<dbReference type="InterPro" id="IPR001841">
    <property type="entry name" value="Znf_RING"/>
</dbReference>
<protein>
    <recommendedName>
        <fullName evidence="2">RING-type domain-containing protein</fullName>
    </recommendedName>
</protein>
<dbReference type="InterPro" id="IPR013083">
    <property type="entry name" value="Znf_RING/FYVE/PHD"/>
</dbReference>
<reference evidence="3 4" key="1">
    <citation type="journal article" date="2014" name="Genome Biol. Evol.">
        <title>The secreted proteins of Achlya hypogyna and Thraustotheca clavata identify the ancestral oomycete secretome and reveal gene acquisitions by horizontal gene transfer.</title>
        <authorList>
            <person name="Misner I."/>
            <person name="Blouin N."/>
            <person name="Leonard G."/>
            <person name="Richards T.A."/>
            <person name="Lane C.E."/>
        </authorList>
    </citation>
    <scope>NUCLEOTIDE SEQUENCE [LARGE SCALE GENOMIC DNA]</scope>
    <source>
        <strain evidence="3 4">ATCC 48635</strain>
    </source>
</reference>
<dbReference type="AlphaFoldDB" id="A0A1V9YBZ4"/>
<dbReference type="Pfam" id="PF13639">
    <property type="entry name" value="zf-RING_2"/>
    <property type="match status" value="1"/>
</dbReference>